<dbReference type="Pfam" id="PF02347">
    <property type="entry name" value="GDC-P"/>
    <property type="match status" value="1"/>
</dbReference>
<dbReference type="EMBL" id="UINC01091385">
    <property type="protein sequence ID" value="SVC44102.1"/>
    <property type="molecule type" value="Genomic_DNA"/>
</dbReference>
<dbReference type="InterPro" id="IPR015424">
    <property type="entry name" value="PyrdxlP-dep_Trfase"/>
</dbReference>
<evidence type="ECO:0000256" key="2">
    <source>
        <dbReference type="SAM" id="MobiDB-lite"/>
    </source>
</evidence>
<sequence length="90" mass="10086">MLVREKMQETAEITMAETETPPPHPDQFANRHIGPDADEARSMLEAVGFDSMENFMGTVIPESIRSPRPISLPKELSEHAALSRLRKIIS</sequence>
<gene>
    <name evidence="4" type="ORF">METZ01_LOCUS296956</name>
</gene>
<organism evidence="4">
    <name type="scientific">marine metagenome</name>
    <dbReference type="NCBI Taxonomy" id="408172"/>
    <lineage>
        <taxon>unclassified sequences</taxon>
        <taxon>metagenomes</taxon>
        <taxon>ecological metagenomes</taxon>
    </lineage>
</organism>
<protein>
    <recommendedName>
        <fullName evidence="3">Glycine cleavage system P-protein N-terminal domain-containing protein</fullName>
    </recommendedName>
</protein>
<dbReference type="InterPro" id="IPR049315">
    <property type="entry name" value="GDC-P_N"/>
</dbReference>
<dbReference type="SUPFAM" id="SSF53383">
    <property type="entry name" value="PLP-dependent transferases"/>
    <property type="match status" value="1"/>
</dbReference>
<feature type="region of interest" description="Disordered" evidence="2">
    <location>
        <begin position="1"/>
        <end position="34"/>
    </location>
</feature>
<feature type="compositionally biased region" description="Low complexity" evidence="2">
    <location>
        <begin position="10"/>
        <end position="19"/>
    </location>
</feature>
<keyword evidence="1" id="KW-0560">Oxidoreductase</keyword>
<feature type="domain" description="Glycine cleavage system P-protein N-terminal" evidence="3">
    <location>
        <begin position="30"/>
        <end position="88"/>
    </location>
</feature>
<name>A0A382M9P4_9ZZZZ</name>
<feature type="non-terminal residue" evidence="4">
    <location>
        <position position="90"/>
    </location>
</feature>
<dbReference type="AlphaFoldDB" id="A0A382M9P4"/>
<proteinExistence type="predicted"/>
<evidence type="ECO:0000259" key="3">
    <source>
        <dbReference type="Pfam" id="PF02347"/>
    </source>
</evidence>
<dbReference type="GO" id="GO:0016491">
    <property type="term" value="F:oxidoreductase activity"/>
    <property type="evidence" value="ECO:0007669"/>
    <property type="project" value="UniProtKB-KW"/>
</dbReference>
<evidence type="ECO:0000256" key="1">
    <source>
        <dbReference type="ARBA" id="ARBA00023002"/>
    </source>
</evidence>
<accession>A0A382M9P4</accession>
<evidence type="ECO:0000313" key="4">
    <source>
        <dbReference type="EMBL" id="SVC44102.1"/>
    </source>
</evidence>
<reference evidence="4" key="1">
    <citation type="submission" date="2018-05" db="EMBL/GenBank/DDBJ databases">
        <authorList>
            <person name="Lanie J.A."/>
            <person name="Ng W.-L."/>
            <person name="Kazmierczak K.M."/>
            <person name="Andrzejewski T.M."/>
            <person name="Davidsen T.M."/>
            <person name="Wayne K.J."/>
            <person name="Tettelin H."/>
            <person name="Glass J.I."/>
            <person name="Rusch D."/>
            <person name="Podicherti R."/>
            <person name="Tsui H.-C.T."/>
            <person name="Winkler M.E."/>
        </authorList>
    </citation>
    <scope>NUCLEOTIDE SEQUENCE</scope>
</reference>